<organism evidence="2 3">
    <name type="scientific">Hypsizygus marmoreus</name>
    <name type="common">White beech mushroom</name>
    <name type="synonym">Agaricus marmoreus</name>
    <dbReference type="NCBI Taxonomy" id="39966"/>
    <lineage>
        <taxon>Eukaryota</taxon>
        <taxon>Fungi</taxon>
        <taxon>Dikarya</taxon>
        <taxon>Basidiomycota</taxon>
        <taxon>Agaricomycotina</taxon>
        <taxon>Agaricomycetes</taxon>
        <taxon>Agaricomycetidae</taxon>
        <taxon>Agaricales</taxon>
        <taxon>Tricholomatineae</taxon>
        <taxon>Lyophyllaceae</taxon>
        <taxon>Hypsizygus</taxon>
    </lineage>
</organism>
<dbReference type="OrthoDB" id="3139566at2759"/>
<accession>A0A369KAB1</accession>
<evidence type="ECO:0000256" key="1">
    <source>
        <dbReference type="SAM" id="MobiDB-lite"/>
    </source>
</evidence>
<protein>
    <recommendedName>
        <fullName evidence="4">F-box domain-containing protein</fullName>
    </recommendedName>
</protein>
<keyword evidence="3" id="KW-1185">Reference proteome</keyword>
<dbReference type="Proteomes" id="UP000076154">
    <property type="component" value="Unassembled WGS sequence"/>
</dbReference>
<dbReference type="EMBL" id="LUEZ02000005">
    <property type="protein sequence ID" value="RDB30522.1"/>
    <property type="molecule type" value="Genomic_DNA"/>
</dbReference>
<feature type="region of interest" description="Disordered" evidence="1">
    <location>
        <begin position="558"/>
        <end position="589"/>
    </location>
</feature>
<dbReference type="AlphaFoldDB" id="A0A369KAB1"/>
<reference evidence="2" key="1">
    <citation type="submission" date="2018-04" db="EMBL/GenBank/DDBJ databases">
        <title>Whole genome sequencing of Hypsizygus marmoreus.</title>
        <authorList>
            <person name="Choi I.-G."/>
            <person name="Min B."/>
            <person name="Kim J.-G."/>
            <person name="Kim S."/>
            <person name="Oh Y.-L."/>
            <person name="Kong W.-S."/>
            <person name="Park H."/>
            <person name="Jeong J."/>
            <person name="Song E.-S."/>
        </authorList>
    </citation>
    <scope>NUCLEOTIDE SEQUENCE [LARGE SCALE GENOMIC DNA]</scope>
    <source>
        <strain evidence="2">51987-8</strain>
    </source>
</reference>
<gene>
    <name evidence="2" type="ORF">Hypma_007278</name>
</gene>
<proteinExistence type="predicted"/>
<comment type="caution">
    <text evidence="2">The sequence shown here is derived from an EMBL/GenBank/DDBJ whole genome shotgun (WGS) entry which is preliminary data.</text>
</comment>
<dbReference type="InParanoid" id="A0A369KAB1"/>
<evidence type="ECO:0000313" key="2">
    <source>
        <dbReference type="EMBL" id="RDB30522.1"/>
    </source>
</evidence>
<evidence type="ECO:0000313" key="3">
    <source>
        <dbReference type="Proteomes" id="UP000076154"/>
    </source>
</evidence>
<dbReference type="STRING" id="39966.A0A369KAB1"/>
<evidence type="ECO:0008006" key="4">
    <source>
        <dbReference type="Google" id="ProtNLM"/>
    </source>
</evidence>
<sequence>MTLSTSTNYHLKSIDSPLTEEPLVVLSQHLRTPHESDVEFMQRMSGNPIPSSVETSIIHSALIDARRALARLQDESRILQRYIEGQRYLVAPIRRLPPEIVGEIMLQCRPVHDVLISGAPGRSSTAVKLGRICRIWRDISLSIPALWSSFNLTQLNAHATMQYEPVQEQIAESLHLHLTRSRGAPLNIKIKLYSMPSGSGIMGHILNQLVSHSTQWCDLRLVAPHSALSFLGPAKGFFPMLEYIHLTSDAYHSLPTLLEAPRLHTVTLLDCGFVRSQNKLPWTQIKTLKLSGDAKHFPAILRFSPQVETITMIHYQDSMEELETYPPIVLSDCHCFELRLTQSMCNDDGVNEFLTYEEFFGSFSLPAARQIMFSDDGQKKALPFRSIASFLGRAGSLQELILNSIELHWDHTGVKVPLLAMLANTPKLVTLKIYSADEADSSWRKKYHELLLEFLLKSLNIPRQGKDSTAYHLVPRLESLELRNLDVAVWLKRWPDICSMIRSRARPRIYKEECMRGLRHLLLSTNDHQGARRLRARLQRFVAKGMEVIVEYVDCGYDDESDSDECEELEDEKFEDSESLCDTDDSQVD</sequence>
<name>A0A369KAB1_HYPMA</name>